<accession>A0A0F6AHK3</accession>
<gene>
    <name evidence="1" type="ORF">N479_25000</name>
</gene>
<protein>
    <submittedName>
        <fullName evidence="1">Uncharacterized protein</fullName>
    </submittedName>
</protein>
<dbReference type="PATRIC" id="fig|1129367.4.peg.208"/>
<dbReference type="AlphaFoldDB" id="A0A0F6AHK3"/>
<organism evidence="1 2">
    <name type="scientific">Pseudoalteromonas luteoviolacea S4054</name>
    <dbReference type="NCBI Taxonomy" id="1129367"/>
    <lineage>
        <taxon>Bacteria</taxon>
        <taxon>Pseudomonadati</taxon>
        <taxon>Pseudomonadota</taxon>
        <taxon>Gammaproteobacteria</taxon>
        <taxon>Alteromonadales</taxon>
        <taxon>Pseudoalteromonadaceae</taxon>
        <taxon>Pseudoalteromonas</taxon>
    </lineage>
</organism>
<evidence type="ECO:0000313" key="1">
    <source>
        <dbReference type="EMBL" id="KKE85692.1"/>
    </source>
</evidence>
<dbReference type="Proteomes" id="UP000033434">
    <property type="component" value="Unassembled WGS sequence"/>
</dbReference>
<proteinExistence type="predicted"/>
<sequence>MDKTYTGEQLAQLYQNIRLEHEESIIFVDCGFKGATLEQKEILSALKRKRLTQAQLESVKPFFLLKNIQIEEYVKVKKRFFFSF</sequence>
<dbReference type="EMBL" id="AUXW01000010">
    <property type="protein sequence ID" value="KKE85692.1"/>
    <property type="molecule type" value="Genomic_DNA"/>
</dbReference>
<comment type="caution">
    <text evidence="1">The sequence shown here is derived from an EMBL/GenBank/DDBJ whole genome shotgun (WGS) entry which is preliminary data.</text>
</comment>
<name>A0A0F6AHK3_9GAMM</name>
<evidence type="ECO:0000313" key="2">
    <source>
        <dbReference type="Proteomes" id="UP000033434"/>
    </source>
</evidence>
<dbReference type="RefSeq" id="WP_046354130.1">
    <property type="nucleotide sequence ID" value="NZ_AUXW01000010.1"/>
</dbReference>
<reference evidence="1 2" key="1">
    <citation type="journal article" date="2015" name="BMC Genomics">
        <title>Genome mining reveals unlocked bioactive potential of marine Gram-negative bacteria.</title>
        <authorList>
            <person name="Machado H."/>
            <person name="Sonnenschein E.C."/>
            <person name="Melchiorsen J."/>
            <person name="Gram L."/>
        </authorList>
    </citation>
    <scope>NUCLEOTIDE SEQUENCE [LARGE SCALE GENOMIC DNA]</scope>
    <source>
        <strain evidence="1 2">S4054</strain>
    </source>
</reference>